<proteinExistence type="predicted"/>
<evidence type="ECO:0008006" key="4">
    <source>
        <dbReference type="Google" id="ProtNLM"/>
    </source>
</evidence>
<evidence type="ECO:0000313" key="2">
    <source>
        <dbReference type="EMBL" id="GAA5207280.1"/>
    </source>
</evidence>
<protein>
    <recommendedName>
        <fullName evidence="4">Ketopantoate reductase C-terminal domain-containing protein</fullName>
    </recommendedName>
</protein>
<dbReference type="EMBL" id="BAABJR010000005">
    <property type="protein sequence ID" value="GAA5207280.1"/>
    <property type="molecule type" value="Genomic_DNA"/>
</dbReference>
<evidence type="ECO:0000313" key="3">
    <source>
        <dbReference type="Proteomes" id="UP001499878"/>
    </source>
</evidence>
<dbReference type="InterPro" id="IPR008927">
    <property type="entry name" value="6-PGluconate_DH-like_C_sf"/>
</dbReference>
<dbReference type="Proteomes" id="UP001499878">
    <property type="component" value="Unassembled WGS sequence"/>
</dbReference>
<feature type="region of interest" description="Disordered" evidence="1">
    <location>
        <begin position="247"/>
        <end position="266"/>
    </location>
</feature>
<keyword evidence="3" id="KW-1185">Reference proteome</keyword>
<gene>
    <name evidence="2" type="ORF">GCM10023323_22160</name>
</gene>
<reference evidence="3" key="1">
    <citation type="journal article" date="2019" name="Int. J. Syst. Evol. Microbiol.">
        <title>The Global Catalogue of Microorganisms (GCM) 10K type strain sequencing project: providing services to taxonomists for standard genome sequencing and annotation.</title>
        <authorList>
            <consortium name="The Broad Institute Genomics Platform"/>
            <consortium name="The Broad Institute Genome Sequencing Center for Infectious Disease"/>
            <person name="Wu L."/>
            <person name="Ma J."/>
        </authorList>
    </citation>
    <scope>NUCLEOTIDE SEQUENCE [LARGE SCALE GENOMIC DNA]</scope>
    <source>
        <strain evidence="3">JCM 18306</strain>
    </source>
</reference>
<organism evidence="2 3">
    <name type="scientific">Streptomyces thinghirensis</name>
    <dbReference type="NCBI Taxonomy" id="551547"/>
    <lineage>
        <taxon>Bacteria</taxon>
        <taxon>Bacillati</taxon>
        <taxon>Actinomycetota</taxon>
        <taxon>Actinomycetes</taxon>
        <taxon>Kitasatosporales</taxon>
        <taxon>Streptomycetaceae</taxon>
        <taxon>Streptomyces</taxon>
    </lineage>
</organism>
<evidence type="ECO:0000256" key="1">
    <source>
        <dbReference type="SAM" id="MobiDB-lite"/>
    </source>
</evidence>
<sequence>MIRVESNRIAPGVIEHVSPFTQIDLAGSHERINQLAAVLQDAGVDTRVVQDETAALWAKLAFLAPFALLTTRYRLTVGVVRTERREELVALTEEAASVSRACGAPADPAKALALYDSFPSASKRAVAAAAGRAPAATGLCGEEEHQAVVGLAALEPAERGVGEKVGGGLGQAGGETDAEGAERRTVVVTVVPSQASSRTAGAARWASVRARRPASGGMVPCSRAWRTASVWARTACTGTRSLSVGMESPASVCKRSPSRAGQAASC</sequence>
<dbReference type="InterPro" id="IPR013328">
    <property type="entry name" value="6PGD_dom2"/>
</dbReference>
<dbReference type="SUPFAM" id="SSF48179">
    <property type="entry name" value="6-phosphogluconate dehydrogenase C-terminal domain-like"/>
    <property type="match status" value="1"/>
</dbReference>
<name>A0ABP9T2G9_9ACTN</name>
<accession>A0ABP9T2G9</accession>
<comment type="caution">
    <text evidence="2">The sequence shown here is derived from an EMBL/GenBank/DDBJ whole genome shotgun (WGS) entry which is preliminary data.</text>
</comment>
<dbReference type="Gene3D" id="1.10.1040.10">
    <property type="entry name" value="N-(1-d-carboxylethyl)-l-norvaline Dehydrogenase, domain 2"/>
    <property type="match status" value="1"/>
</dbReference>